<proteinExistence type="predicted"/>
<protein>
    <submittedName>
        <fullName evidence="1">3-deoxy-manno-octulosonate cytidylyltransferase</fullName>
    </submittedName>
</protein>
<evidence type="ECO:0000313" key="2">
    <source>
        <dbReference type="Proteomes" id="UP001558632"/>
    </source>
</evidence>
<keyword evidence="1" id="KW-0548">Nucleotidyltransferase</keyword>
<sequence>MKKIRCVAWRIGFALVHLKDPFESVIKAFWVVEERRSATNYYHKRSVFPFAFSLKNSRSTSRVVSAQFAAQTGAGLMTPINWRPRPSDIGSCSATARMAQIRRPTTDWEINNCQLILCCTRV</sequence>
<reference evidence="1 2" key="1">
    <citation type="submission" date="2024-07" db="EMBL/GenBank/DDBJ databases">
        <title>Enhanced genomic and transcriptomic resources for Trichinella pseudospiralis and T. spiralis underpin the discovery of pronounced molecular differences between stages and species.</title>
        <authorList>
            <person name="Pasi K.K."/>
            <person name="La Rosa G."/>
            <person name="Gomez-Morales M.A."/>
            <person name="Tosini F."/>
            <person name="Sumanam S."/>
            <person name="Young N.D."/>
            <person name="Chang B.C."/>
            <person name="Robin G.B."/>
        </authorList>
    </citation>
    <scope>NUCLEOTIDE SEQUENCE [LARGE SCALE GENOMIC DNA]</scope>
    <source>
        <strain evidence="1">ISS534</strain>
    </source>
</reference>
<keyword evidence="2" id="KW-1185">Reference proteome</keyword>
<accession>A0ABR3KG59</accession>
<comment type="caution">
    <text evidence="1">The sequence shown here is derived from an EMBL/GenBank/DDBJ whole genome shotgun (WGS) entry which is preliminary data.</text>
</comment>
<dbReference type="GO" id="GO:0016779">
    <property type="term" value="F:nucleotidyltransferase activity"/>
    <property type="evidence" value="ECO:0007669"/>
    <property type="project" value="UniProtKB-KW"/>
</dbReference>
<evidence type="ECO:0000313" key="1">
    <source>
        <dbReference type="EMBL" id="KAL1237426.1"/>
    </source>
</evidence>
<keyword evidence="1" id="KW-0808">Transferase</keyword>
<name>A0ABR3KG59_TRISP</name>
<dbReference type="Proteomes" id="UP001558632">
    <property type="component" value="Unassembled WGS sequence"/>
</dbReference>
<dbReference type="EMBL" id="JBEUSY010000348">
    <property type="protein sequence ID" value="KAL1237426.1"/>
    <property type="molecule type" value="Genomic_DNA"/>
</dbReference>
<gene>
    <name evidence="1" type="ORF">TSPI_01185</name>
</gene>
<organism evidence="1 2">
    <name type="scientific">Trichinella spiralis</name>
    <name type="common">Trichina worm</name>
    <dbReference type="NCBI Taxonomy" id="6334"/>
    <lineage>
        <taxon>Eukaryota</taxon>
        <taxon>Metazoa</taxon>
        <taxon>Ecdysozoa</taxon>
        <taxon>Nematoda</taxon>
        <taxon>Enoplea</taxon>
        <taxon>Dorylaimia</taxon>
        <taxon>Trichinellida</taxon>
        <taxon>Trichinellidae</taxon>
        <taxon>Trichinella</taxon>
    </lineage>
</organism>